<protein>
    <submittedName>
        <fullName evidence="6">Efflux RND transporter periplasmic adaptor subunit</fullName>
    </submittedName>
</protein>
<feature type="chain" id="PRO_5045300430" evidence="3">
    <location>
        <begin position="22"/>
        <end position="405"/>
    </location>
</feature>
<dbReference type="EMBL" id="JBHUEM010000003">
    <property type="protein sequence ID" value="MFD1735323.1"/>
    <property type="molecule type" value="Genomic_DNA"/>
</dbReference>
<evidence type="ECO:0000256" key="3">
    <source>
        <dbReference type="SAM" id="SignalP"/>
    </source>
</evidence>
<reference evidence="7" key="1">
    <citation type="journal article" date="2019" name="Int. J. Syst. Evol. Microbiol.">
        <title>The Global Catalogue of Microorganisms (GCM) 10K type strain sequencing project: providing services to taxonomists for standard genome sequencing and annotation.</title>
        <authorList>
            <consortium name="The Broad Institute Genomics Platform"/>
            <consortium name="The Broad Institute Genome Sequencing Center for Infectious Disease"/>
            <person name="Wu L."/>
            <person name="Ma J."/>
        </authorList>
    </citation>
    <scope>NUCLEOTIDE SEQUENCE [LARGE SCALE GENOMIC DNA]</scope>
    <source>
        <strain evidence="7">CCUG 49339</strain>
    </source>
</reference>
<feature type="coiled-coil region" evidence="2">
    <location>
        <begin position="100"/>
        <end position="161"/>
    </location>
</feature>
<evidence type="ECO:0000313" key="6">
    <source>
        <dbReference type="EMBL" id="MFD1735323.1"/>
    </source>
</evidence>
<dbReference type="SUPFAM" id="SSF111369">
    <property type="entry name" value="HlyD-like secretion proteins"/>
    <property type="match status" value="1"/>
</dbReference>
<dbReference type="NCBIfam" id="TIGR01730">
    <property type="entry name" value="RND_mfp"/>
    <property type="match status" value="1"/>
</dbReference>
<keyword evidence="3" id="KW-0732">Signal</keyword>
<dbReference type="PANTHER" id="PTHR30469">
    <property type="entry name" value="MULTIDRUG RESISTANCE PROTEIN MDTA"/>
    <property type="match status" value="1"/>
</dbReference>
<dbReference type="InterPro" id="IPR058637">
    <property type="entry name" value="YknX-like_C"/>
</dbReference>
<feature type="domain" description="CusB-like beta-barrel" evidence="4">
    <location>
        <begin position="263"/>
        <end position="325"/>
    </location>
</feature>
<dbReference type="Pfam" id="PF25954">
    <property type="entry name" value="Beta-barrel_RND_2"/>
    <property type="match status" value="1"/>
</dbReference>
<dbReference type="Proteomes" id="UP001597214">
    <property type="component" value="Unassembled WGS sequence"/>
</dbReference>
<name>A0ABW4LKP3_9BACI</name>
<dbReference type="RefSeq" id="WP_377926424.1">
    <property type="nucleotide sequence ID" value="NZ_JBHUEM010000003.1"/>
</dbReference>
<keyword evidence="7" id="KW-1185">Reference proteome</keyword>
<dbReference type="Gene3D" id="2.40.420.20">
    <property type="match status" value="1"/>
</dbReference>
<sequence>MRKKLFFLIILSFLLSSCSTKEITKQNSRNEVAPVTTASVQKKSINESIDISGVAIPHVQIPFFTIQPFEVKSVHVQVGEQVSKGDILVSLNDEAAKKQLQAAKEAVTKIQDAITAAKKALPTTEQLTQLNNLQNEVKHALEETRDLLQQLQNDNENVTLEQVIESSVQITLKQAEISTFTNQMQQSPSGTIMQLETQLSQAKQNVEQAKRLVEQTEITSPVDGVVSSINVTEQMTAAPSIPLVTVIQLDQINATFHVNSFDVVKLKQGEIVDVTFAGIDKIYKGELKSISPSIDPETNLFTVTIPIENTDQHIKGGMKATATVITNSVNDTLVIPIHSILFEEDRPYVYVAQEGVAIRKEITIGIRQSDVVQVSSGLKEGEFVIVEGKERLTNGDSIHVSNKES</sequence>
<comment type="caution">
    <text evidence="6">The sequence shown here is derived from an EMBL/GenBank/DDBJ whole genome shotgun (WGS) entry which is preliminary data.</text>
</comment>
<dbReference type="Gene3D" id="2.40.30.170">
    <property type="match status" value="1"/>
</dbReference>
<keyword evidence="2" id="KW-0175">Coiled coil</keyword>
<evidence type="ECO:0000259" key="4">
    <source>
        <dbReference type="Pfam" id="PF25954"/>
    </source>
</evidence>
<dbReference type="Gene3D" id="2.40.50.100">
    <property type="match status" value="2"/>
</dbReference>
<feature type="coiled-coil region" evidence="2">
    <location>
        <begin position="192"/>
        <end position="219"/>
    </location>
</feature>
<dbReference type="Pfam" id="PF25989">
    <property type="entry name" value="YknX_C"/>
    <property type="match status" value="1"/>
</dbReference>
<gene>
    <name evidence="6" type="ORF">ACFSCX_01980</name>
</gene>
<dbReference type="PROSITE" id="PS51257">
    <property type="entry name" value="PROKAR_LIPOPROTEIN"/>
    <property type="match status" value="1"/>
</dbReference>
<dbReference type="InterPro" id="IPR006143">
    <property type="entry name" value="RND_pump_MFP"/>
</dbReference>
<dbReference type="InterPro" id="IPR058792">
    <property type="entry name" value="Beta-barrel_RND_2"/>
</dbReference>
<evidence type="ECO:0000259" key="5">
    <source>
        <dbReference type="Pfam" id="PF25989"/>
    </source>
</evidence>
<feature type="domain" description="YknX-like C-terminal permuted SH3-like" evidence="5">
    <location>
        <begin position="333"/>
        <end position="399"/>
    </location>
</feature>
<evidence type="ECO:0000256" key="1">
    <source>
        <dbReference type="ARBA" id="ARBA00009477"/>
    </source>
</evidence>
<evidence type="ECO:0000313" key="7">
    <source>
        <dbReference type="Proteomes" id="UP001597214"/>
    </source>
</evidence>
<comment type="similarity">
    <text evidence="1">Belongs to the membrane fusion protein (MFP) (TC 8.A.1) family.</text>
</comment>
<organism evidence="6 7">
    <name type="scientific">Bacillus salitolerans</name>
    <dbReference type="NCBI Taxonomy" id="1437434"/>
    <lineage>
        <taxon>Bacteria</taxon>
        <taxon>Bacillati</taxon>
        <taxon>Bacillota</taxon>
        <taxon>Bacilli</taxon>
        <taxon>Bacillales</taxon>
        <taxon>Bacillaceae</taxon>
        <taxon>Bacillus</taxon>
    </lineage>
</organism>
<accession>A0ABW4LKP3</accession>
<feature type="signal peptide" evidence="3">
    <location>
        <begin position="1"/>
        <end position="21"/>
    </location>
</feature>
<evidence type="ECO:0000256" key="2">
    <source>
        <dbReference type="SAM" id="Coils"/>
    </source>
</evidence>
<proteinExistence type="inferred from homology"/>